<sequence>MSPTAVALSLALLFIHSTFWTFCDSISVTEREALLSLRSSLAIRARDWPRKADPCTIWVGIQCDRNKRVVTINISNFKRTRLGRSNPQFAVAPLANLTRLATFNASGFALPGPIPDWLGPALPSLTVLDLRSCSVSGVIPSTFRNLSNLNSLLLSRNNLTGIIPSTLGALSSLSLLDLGHNSFTGSIPSSFANFGNLSSLDLSFNFLSGSIPGEIGMLGSLKLLNLSGNSFSSGIPAAIGNLSGLIELDLGFNALSGSLPAELGD</sequence>
<keyword evidence="3" id="KW-1003">Cell membrane</keyword>
<evidence type="ECO:0000256" key="2">
    <source>
        <dbReference type="ARBA" id="ARBA00009592"/>
    </source>
</evidence>
<evidence type="ECO:0000256" key="8">
    <source>
        <dbReference type="ARBA" id="ARBA00022989"/>
    </source>
</evidence>
<dbReference type="Pfam" id="PF13855">
    <property type="entry name" value="LRR_8"/>
    <property type="match status" value="1"/>
</dbReference>
<feature type="signal peptide" evidence="11">
    <location>
        <begin position="1"/>
        <end position="25"/>
    </location>
</feature>
<dbReference type="InterPro" id="IPR003591">
    <property type="entry name" value="Leu-rich_rpt_typical-subtyp"/>
</dbReference>
<dbReference type="FunFam" id="3.80.10.10:FF:000383">
    <property type="entry name" value="Leucine-rich repeat receptor protein kinase EMS1"/>
    <property type="match status" value="1"/>
</dbReference>
<evidence type="ECO:0000256" key="9">
    <source>
        <dbReference type="ARBA" id="ARBA00023136"/>
    </source>
</evidence>
<keyword evidence="7" id="KW-0677">Repeat</keyword>
<evidence type="ECO:0000256" key="6">
    <source>
        <dbReference type="ARBA" id="ARBA00022729"/>
    </source>
</evidence>
<feature type="domain" description="Leucine-rich repeat-containing N-terminal plant-type" evidence="12">
    <location>
        <begin position="30"/>
        <end position="64"/>
    </location>
</feature>
<accession>A0AAP0L9C0</accession>
<evidence type="ECO:0000313" key="14">
    <source>
        <dbReference type="Proteomes" id="UP001419268"/>
    </source>
</evidence>
<reference evidence="13 14" key="1">
    <citation type="submission" date="2024-01" db="EMBL/GenBank/DDBJ databases">
        <title>Genome assemblies of Stephania.</title>
        <authorList>
            <person name="Yang L."/>
        </authorList>
    </citation>
    <scope>NUCLEOTIDE SEQUENCE [LARGE SCALE GENOMIC DNA]</scope>
    <source>
        <strain evidence="13">JXDWG</strain>
        <tissue evidence="13">Leaf</tissue>
    </source>
</reference>
<keyword evidence="10" id="KW-0325">Glycoprotein</keyword>
<keyword evidence="6 11" id="KW-0732">Signal</keyword>
<dbReference type="InterPro" id="IPR001611">
    <property type="entry name" value="Leu-rich_rpt"/>
</dbReference>
<comment type="caution">
    <text evidence="13">The sequence shown here is derived from an EMBL/GenBank/DDBJ whole genome shotgun (WGS) entry which is preliminary data.</text>
</comment>
<evidence type="ECO:0000256" key="5">
    <source>
        <dbReference type="ARBA" id="ARBA00022692"/>
    </source>
</evidence>
<dbReference type="SUPFAM" id="SSF52058">
    <property type="entry name" value="L domain-like"/>
    <property type="match status" value="1"/>
</dbReference>
<evidence type="ECO:0000256" key="3">
    <source>
        <dbReference type="ARBA" id="ARBA00022475"/>
    </source>
</evidence>
<evidence type="ECO:0000259" key="12">
    <source>
        <dbReference type="Pfam" id="PF08263"/>
    </source>
</evidence>
<dbReference type="Pfam" id="PF08263">
    <property type="entry name" value="LRRNT_2"/>
    <property type="match status" value="1"/>
</dbReference>
<keyword evidence="9" id="KW-0472">Membrane</keyword>
<protein>
    <recommendedName>
        <fullName evidence="12">Leucine-rich repeat-containing N-terminal plant-type domain-containing protein</fullName>
    </recommendedName>
</protein>
<proteinExistence type="inferred from homology"/>
<evidence type="ECO:0000313" key="13">
    <source>
        <dbReference type="EMBL" id="KAK9165525.1"/>
    </source>
</evidence>
<keyword evidence="4" id="KW-0433">Leucine-rich repeat</keyword>
<dbReference type="InterPro" id="IPR032675">
    <property type="entry name" value="LRR_dom_sf"/>
</dbReference>
<dbReference type="SMART" id="SM00369">
    <property type="entry name" value="LRR_TYP"/>
    <property type="match status" value="4"/>
</dbReference>
<keyword evidence="5" id="KW-0812">Transmembrane</keyword>
<keyword evidence="8" id="KW-1133">Transmembrane helix</keyword>
<dbReference type="FunFam" id="3.80.10.10:FF:000561">
    <property type="entry name" value="Probable LRR receptor-like serine/threonine-protein kinase At2g16250"/>
    <property type="match status" value="1"/>
</dbReference>
<evidence type="ECO:0000256" key="1">
    <source>
        <dbReference type="ARBA" id="ARBA00004251"/>
    </source>
</evidence>
<dbReference type="GO" id="GO:0005886">
    <property type="term" value="C:plasma membrane"/>
    <property type="evidence" value="ECO:0007669"/>
    <property type="project" value="UniProtKB-SubCell"/>
</dbReference>
<evidence type="ECO:0000256" key="10">
    <source>
        <dbReference type="ARBA" id="ARBA00023180"/>
    </source>
</evidence>
<keyword evidence="14" id="KW-1185">Reference proteome</keyword>
<dbReference type="AlphaFoldDB" id="A0AAP0L9C0"/>
<name>A0AAP0L9C0_9MAGN</name>
<gene>
    <name evidence="13" type="ORF">Scep_000716</name>
</gene>
<evidence type="ECO:0000256" key="4">
    <source>
        <dbReference type="ARBA" id="ARBA00022614"/>
    </source>
</evidence>
<organism evidence="13 14">
    <name type="scientific">Stephania cephalantha</name>
    <dbReference type="NCBI Taxonomy" id="152367"/>
    <lineage>
        <taxon>Eukaryota</taxon>
        <taxon>Viridiplantae</taxon>
        <taxon>Streptophyta</taxon>
        <taxon>Embryophyta</taxon>
        <taxon>Tracheophyta</taxon>
        <taxon>Spermatophyta</taxon>
        <taxon>Magnoliopsida</taxon>
        <taxon>Ranunculales</taxon>
        <taxon>Menispermaceae</taxon>
        <taxon>Menispermoideae</taxon>
        <taxon>Cissampelideae</taxon>
        <taxon>Stephania</taxon>
    </lineage>
</organism>
<dbReference type="Pfam" id="PF00560">
    <property type="entry name" value="LRR_1"/>
    <property type="match status" value="3"/>
</dbReference>
<comment type="similarity">
    <text evidence="2">Belongs to the RLP family.</text>
</comment>
<feature type="chain" id="PRO_5043042616" description="Leucine-rich repeat-containing N-terminal plant-type domain-containing protein" evidence="11">
    <location>
        <begin position="26"/>
        <end position="265"/>
    </location>
</feature>
<evidence type="ECO:0000256" key="7">
    <source>
        <dbReference type="ARBA" id="ARBA00022737"/>
    </source>
</evidence>
<dbReference type="EMBL" id="JBBNAG010000001">
    <property type="protein sequence ID" value="KAK9165525.1"/>
    <property type="molecule type" value="Genomic_DNA"/>
</dbReference>
<dbReference type="PANTHER" id="PTHR48063">
    <property type="entry name" value="LRR RECEPTOR-LIKE KINASE"/>
    <property type="match status" value="1"/>
</dbReference>
<dbReference type="Proteomes" id="UP001419268">
    <property type="component" value="Unassembled WGS sequence"/>
</dbReference>
<comment type="subcellular location">
    <subcellularLocation>
        <location evidence="1">Cell membrane</location>
        <topology evidence="1">Single-pass type I membrane protein</topology>
    </subcellularLocation>
</comment>
<dbReference type="InterPro" id="IPR013210">
    <property type="entry name" value="LRR_N_plant-typ"/>
</dbReference>
<dbReference type="InterPro" id="IPR046956">
    <property type="entry name" value="RLP23-like"/>
</dbReference>
<dbReference type="Gene3D" id="3.80.10.10">
    <property type="entry name" value="Ribonuclease Inhibitor"/>
    <property type="match status" value="2"/>
</dbReference>
<evidence type="ECO:0000256" key="11">
    <source>
        <dbReference type="SAM" id="SignalP"/>
    </source>
</evidence>